<gene>
    <name evidence="1" type="ORF">BCR32DRAFT_240270</name>
</gene>
<dbReference type="AlphaFoldDB" id="A0A1Y1XNH8"/>
<accession>A0A1Y1XNH8</accession>
<protein>
    <submittedName>
        <fullName evidence="1">Uncharacterized protein</fullName>
    </submittedName>
</protein>
<reference evidence="1 2" key="1">
    <citation type="submission" date="2016-08" db="EMBL/GenBank/DDBJ databases">
        <title>A Parts List for Fungal Cellulosomes Revealed by Comparative Genomics.</title>
        <authorList>
            <consortium name="DOE Joint Genome Institute"/>
            <person name="Haitjema C.H."/>
            <person name="Gilmore S.P."/>
            <person name="Henske J.K."/>
            <person name="Solomon K.V."/>
            <person name="De Groot R."/>
            <person name="Kuo A."/>
            <person name="Mondo S.J."/>
            <person name="Salamov A.A."/>
            <person name="Labutti K."/>
            <person name="Zhao Z."/>
            <person name="Chiniquy J."/>
            <person name="Barry K."/>
            <person name="Brewer H.M."/>
            <person name="Purvine S.O."/>
            <person name="Wright A.T."/>
            <person name="Boxma B."/>
            <person name="Van Alen T."/>
            <person name="Hackstein J.H."/>
            <person name="Baker S.E."/>
            <person name="Grigoriev I.V."/>
            <person name="O'Malley M.A."/>
        </authorList>
    </citation>
    <scope>NUCLEOTIDE SEQUENCE [LARGE SCALE GENOMIC DNA]</scope>
    <source>
        <strain evidence="1 2">S4</strain>
    </source>
</reference>
<comment type="caution">
    <text evidence="1">The sequence shown here is derived from an EMBL/GenBank/DDBJ whole genome shotgun (WGS) entry which is preliminary data.</text>
</comment>
<dbReference type="EMBL" id="MCFG01000010">
    <property type="protein sequence ID" value="ORX87281.1"/>
    <property type="molecule type" value="Genomic_DNA"/>
</dbReference>
<organism evidence="1 2">
    <name type="scientific">Anaeromyces robustus</name>
    <dbReference type="NCBI Taxonomy" id="1754192"/>
    <lineage>
        <taxon>Eukaryota</taxon>
        <taxon>Fungi</taxon>
        <taxon>Fungi incertae sedis</taxon>
        <taxon>Chytridiomycota</taxon>
        <taxon>Chytridiomycota incertae sedis</taxon>
        <taxon>Neocallimastigomycetes</taxon>
        <taxon>Neocallimastigales</taxon>
        <taxon>Neocallimastigaceae</taxon>
        <taxon>Anaeromyces</taxon>
    </lineage>
</organism>
<dbReference type="Proteomes" id="UP000193944">
    <property type="component" value="Unassembled WGS sequence"/>
</dbReference>
<reference evidence="1 2" key="2">
    <citation type="submission" date="2016-08" db="EMBL/GenBank/DDBJ databases">
        <title>Pervasive Adenine N6-methylation of Active Genes in Fungi.</title>
        <authorList>
            <consortium name="DOE Joint Genome Institute"/>
            <person name="Mondo S.J."/>
            <person name="Dannebaum R.O."/>
            <person name="Kuo R.C."/>
            <person name="Labutti K."/>
            <person name="Haridas S."/>
            <person name="Kuo A."/>
            <person name="Salamov A."/>
            <person name="Ahrendt S.R."/>
            <person name="Lipzen A."/>
            <person name="Sullivan W."/>
            <person name="Andreopoulos W.B."/>
            <person name="Clum A."/>
            <person name="Lindquist E."/>
            <person name="Daum C."/>
            <person name="Ramamoorthy G.K."/>
            <person name="Gryganskyi A."/>
            <person name="Culley D."/>
            <person name="Magnuson J.K."/>
            <person name="James T.Y."/>
            <person name="O'Malley M.A."/>
            <person name="Stajich J.E."/>
            <person name="Spatafora J.W."/>
            <person name="Visel A."/>
            <person name="Grigoriev I.V."/>
        </authorList>
    </citation>
    <scope>NUCLEOTIDE SEQUENCE [LARGE SCALE GENOMIC DNA]</scope>
    <source>
        <strain evidence="1 2">S4</strain>
    </source>
</reference>
<keyword evidence="2" id="KW-1185">Reference proteome</keyword>
<evidence type="ECO:0000313" key="1">
    <source>
        <dbReference type="EMBL" id="ORX87281.1"/>
    </source>
</evidence>
<dbReference type="STRING" id="1754192.A0A1Y1XNH8"/>
<sequence>MDETLKQKKNSLNDTISPVIDHLDNSFQNEPSPFIFPDPFILDNQNINYDLLNNYSTKIKNINPLLPLSLNHMMPSSIPISSLLPSPQTLDPILLLNSDLNSSSEIEKYYSSNSSSATKIISPSFTSSNYDNSLPSPSISPSYGKYSFNNFAIHLNQNQQIMNSLNNNNTFNGKQTTIITPHRPTLNDNNTSINNSNNNNDENNYNNSFDLDLFLNNQNSTPLDSYLFSSKNQMITPNTNPKKKFNENTNINFYQNDFNSLNKDFFDSSLSLENTSPLLSPIININNNNSNNNKNLLNRPSPFTSNYNQFMNDSPQTQKNNEDMINKYFNFNTNSYLPNTSSQEDIIPNNNNFNNKEISTIDELNEFSSSVITNDIIFRQIH</sequence>
<proteinExistence type="predicted"/>
<name>A0A1Y1XNH8_9FUNG</name>
<evidence type="ECO:0000313" key="2">
    <source>
        <dbReference type="Proteomes" id="UP000193944"/>
    </source>
</evidence>